<feature type="transmembrane region" description="Helical" evidence="1">
    <location>
        <begin position="133"/>
        <end position="154"/>
    </location>
</feature>
<dbReference type="EMBL" id="BONZ01000106">
    <property type="protein sequence ID" value="GIH20853.1"/>
    <property type="molecule type" value="Genomic_DNA"/>
</dbReference>
<feature type="transmembrane region" description="Helical" evidence="1">
    <location>
        <begin position="185"/>
        <end position="210"/>
    </location>
</feature>
<keyword evidence="1" id="KW-0812">Transmembrane</keyword>
<sequence length="211" mass="21155">MIDSLPDRRTTAVPLAIAAVAGLAVGGVTLLMQGTLPGVLNHLGNSGAVWSLAAFGAGALLPVRGARAALAGTLLLAFAVVGYYGSTTLFLHDDVNGDTLRGPAVWICVAAVAGPIFGTAGALFRGGKPTHRAVALGAIGAVFLAEALYLGVVLHQAGETALMAGLGVLMPPLLGRSAADRLRGLAALVPLTLLGALAEGAVFLFTVLVFR</sequence>
<keyword evidence="1" id="KW-0472">Membrane</keyword>
<evidence type="ECO:0000313" key="3">
    <source>
        <dbReference type="Proteomes" id="UP000642748"/>
    </source>
</evidence>
<dbReference type="Pfam" id="PF20128">
    <property type="entry name" value="DUF6518"/>
    <property type="match status" value="1"/>
</dbReference>
<dbReference type="RefSeq" id="WP_203924261.1">
    <property type="nucleotide sequence ID" value="NZ_BONZ01000106.1"/>
</dbReference>
<accession>A0A8J3R1N8</accession>
<evidence type="ECO:0000313" key="2">
    <source>
        <dbReference type="EMBL" id="GIH20853.1"/>
    </source>
</evidence>
<dbReference type="InterPro" id="IPR045393">
    <property type="entry name" value="DUF6518"/>
</dbReference>
<proteinExistence type="predicted"/>
<keyword evidence="1" id="KW-1133">Transmembrane helix</keyword>
<feature type="transmembrane region" description="Helical" evidence="1">
    <location>
        <begin position="104"/>
        <end position="124"/>
    </location>
</feature>
<reference evidence="2" key="1">
    <citation type="submission" date="2021-01" db="EMBL/GenBank/DDBJ databases">
        <title>Whole genome shotgun sequence of Rugosimonospora africana NBRC 104875.</title>
        <authorList>
            <person name="Komaki H."/>
            <person name="Tamura T."/>
        </authorList>
    </citation>
    <scope>NUCLEOTIDE SEQUENCE</scope>
    <source>
        <strain evidence="2">NBRC 104875</strain>
    </source>
</reference>
<evidence type="ECO:0000256" key="1">
    <source>
        <dbReference type="SAM" id="Phobius"/>
    </source>
</evidence>
<comment type="caution">
    <text evidence="2">The sequence shown here is derived from an EMBL/GenBank/DDBJ whole genome shotgun (WGS) entry which is preliminary data.</text>
</comment>
<dbReference type="AlphaFoldDB" id="A0A8J3R1N8"/>
<gene>
    <name evidence="2" type="ORF">Raf01_90250</name>
</gene>
<protein>
    <submittedName>
        <fullName evidence="2">Uncharacterized protein</fullName>
    </submittedName>
</protein>
<feature type="transmembrane region" description="Helical" evidence="1">
    <location>
        <begin position="68"/>
        <end position="84"/>
    </location>
</feature>
<name>A0A8J3R1N8_9ACTN</name>
<feature type="transmembrane region" description="Helical" evidence="1">
    <location>
        <begin position="43"/>
        <end position="61"/>
    </location>
</feature>
<feature type="transmembrane region" description="Helical" evidence="1">
    <location>
        <begin position="12"/>
        <end position="31"/>
    </location>
</feature>
<keyword evidence="3" id="KW-1185">Reference proteome</keyword>
<dbReference type="Proteomes" id="UP000642748">
    <property type="component" value="Unassembled WGS sequence"/>
</dbReference>
<organism evidence="2 3">
    <name type="scientific">Rugosimonospora africana</name>
    <dbReference type="NCBI Taxonomy" id="556532"/>
    <lineage>
        <taxon>Bacteria</taxon>
        <taxon>Bacillati</taxon>
        <taxon>Actinomycetota</taxon>
        <taxon>Actinomycetes</taxon>
        <taxon>Micromonosporales</taxon>
        <taxon>Micromonosporaceae</taxon>
        <taxon>Rugosimonospora</taxon>
    </lineage>
</organism>